<name>C6H8W4_AJECH</name>
<dbReference type="HOGENOM" id="CLU_1937537_0_0_1"/>
<dbReference type="AlphaFoldDB" id="C6H8W4"/>
<proteinExistence type="predicted"/>
<organism evidence="2 3">
    <name type="scientific">Ajellomyces capsulatus (strain H143)</name>
    <name type="common">Darling's disease fungus</name>
    <name type="synonym">Histoplasma capsulatum</name>
    <dbReference type="NCBI Taxonomy" id="544712"/>
    <lineage>
        <taxon>Eukaryota</taxon>
        <taxon>Fungi</taxon>
        <taxon>Dikarya</taxon>
        <taxon>Ascomycota</taxon>
        <taxon>Pezizomycotina</taxon>
        <taxon>Eurotiomycetes</taxon>
        <taxon>Eurotiomycetidae</taxon>
        <taxon>Onygenales</taxon>
        <taxon>Ajellomycetaceae</taxon>
        <taxon>Histoplasma</taxon>
    </lineage>
</organism>
<accession>C6H8W4</accession>
<evidence type="ECO:0000256" key="1">
    <source>
        <dbReference type="SAM" id="Coils"/>
    </source>
</evidence>
<keyword evidence="1" id="KW-0175">Coiled coil</keyword>
<reference evidence="3" key="1">
    <citation type="submission" date="2009-05" db="EMBL/GenBank/DDBJ databases">
        <title>The genome sequence of Ajellomyces capsulatus strain H143.</title>
        <authorList>
            <person name="Champion M."/>
            <person name="Cuomo C.A."/>
            <person name="Ma L.-J."/>
            <person name="Henn M.R."/>
            <person name="Sil A."/>
            <person name="Goldman B."/>
            <person name="Young S.K."/>
            <person name="Kodira C.D."/>
            <person name="Zeng Q."/>
            <person name="Koehrsen M."/>
            <person name="Alvarado L."/>
            <person name="Berlin A.M."/>
            <person name="Borenstein D."/>
            <person name="Chen Z."/>
            <person name="Engels R."/>
            <person name="Freedman E."/>
            <person name="Gellesch M."/>
            <person name="Goldberg J."/>
            <person name="Griggs A."/>
            <person name="Gujja S."/>
            <person name="Heiman D.I."/>
            <person name="Hepburn T.A."/>
            <person name="Howarth C."/>
            <person name="Jen D."/>
            <person name="Larson L."/>
            <person name="Lewis B."/>
            <person name="Mehta T."/>
            <person name="Park D."/>
            <person name="Pearson M."/>
            <person name="Roberts A."/>
            <person name="Saif S."/>
            <person name="Shea T.D."/>
            <person name="Shenoy N."/>
            <person name="Sisk P."/>
            <person name="Stolte C."/>
            <person name="Sykes S."/>
            <person name="Walk T."/>
            <person name="White J."/>
            <person name="Yandava C."/>
            <person name="Klein B."/>
            <person name="McEwen J.G."/>
            <person name="Puccia R."/>
            <person name="Goldman G.H."/>
            <person name="Felipe M.S."/>
            <person name="Nino-Vega G."/>
            <person name="San-Blas G."/>
            <person name="Taylor J.W."/>
            <person name="Mendoza L."/>
            <person name="Galagan J.E."/>
            <person name="Nusbaum C."/>
            <person name="Birren B.W."/>
        </authorList>
    </citation>
    <scope>NUCLEOTIDE SEQUENCE [LARGE SCALE GENOMIC DNA]</scope>
    <source>
        <strain evidence="3">H143</strain>
    </source>
</reference>
<gene>
    <name evidence="2" type="ORF">HCDG_02645</name>
</gene>
<evidence type="ECO:0000313" key="2">
    <source>
        <dbReference type="EMBL" id="EER42747.1"/>
    </source>
</evidence>
<sequence length="130" mass="15244">MDAKAYSSLNEVGDNQELKLTELLIESLQILHTKKNYGNETAVQTLDQAYTQEHQCRMKAEMELEYEQKRRTGLQTVYIQEQQLHQEAEAKLENEKRHSNELHTQLNHVWHVLQSITGENLLENAVEQKQ</sequence>
<dbReference type="Proteomes" id="UP000002624">
    <property type="component" value="Unassembled WGS sequence"/>
</dbReference>
<dbReference type="EMBL" id="GG692421">
    <property type="protein sequence ID" value="EER42747.1"/>
    <property type="molecule type" value="Genomic_DNA"/>
</dbReference>
<protein>
    <submittedName>
        <fullName evidence="2">Uncharacterized protein</fullName>
    </submittedName>
</protein>
<feature type="coiled-coil region" evidence="1">
    <location>
        <begin position="78"/>
        <end position="105"/>
    </location>
</feature>
<evidence type="ECO:0000313" key="3">
    <source>
        <dbReference type="Proteomes" id="UP000002624"/>
    </source>
</evidence>
<dbReference type="VEuPathDB" id="FungiDB:HCDG_02645"/>